<evidence type="ECO:0000256" key="4">
    <source>
        <dbReference type="ARBA" id="ARBA00022787"/>
    </source>
</evidence>
<dbReference type="SUPFAM" id="SSF48452">
    <property type="entry name" value="TPR-like"/>
    <property type="match status" value="1"/>
</dbReference>
<evidence type="ECO:0000256" key="7">
    <source>
        <dbReference type="SAM" id="Phobius"/>
    </source>
</evidence>
<evidence type="ECO:0000313" key="8">
    <source>
        <dbReference type="Proteomes" id="UP000095283"/>
    </source>
</evidence>
<evidence type="ECO:0000256" key="6">
    <source>
        <dbReference type="ARBA" id="ARBA00023128"/>
    </source>
</evidence>
<comment type="similarity">
    <text evidence="2">Belongs to the FIS1 family.</text>
</comment>
<evidence type="ECO:0000256" key="1">
    <source>
        <dbReference type="ARBA" id="ARBA00004572"/>
    </source>
</evidence>
<feature type="transmembrane region" description="Helical" evidence="7">
    <location>
        <begin position="112"/>
        <end position="133"/>
    </location>
</feature>
<evidence type="ECO:0000313" key="9">
    <source>
        <dbReference type="WBParaSite" id="Hba_16277"/>
    </source>
</evidence>
<dbReference type="InterPro" id="IPR011990">
    <property type="entry name" value="TPR-like_helical_dom_sf"/>
</dbReference>
<dbReference type="PANTHER" id="PTHR13247:SF0">
    <property type="entry name" value="MITOCHONDRIAL FISSION 1 PROTEIN"/>
    <property type="match status" value="1"/>
</dbReference>
<keyword evidence="3 7" id="KW-0812">Transmembrane</keyword>
<dbReference type="AlphaFoldDB" id="A0A1I7XG22"/>
<dbReference type="WBParaSite" id="Hba_16277">
    <property type="protein sequence ID" value="Hba_16277"/>
    <property type="gene ID" value="Hba_16277"/>
</dbReference>
<dbReference type="GO" id="GO:0043653">
    <property type="term" value="P:mitochondrial fragmentation involved in apoptotic process"/>
    <property type="evidence" value="ECO:0007669"/>
    <property type="project" value="TreeGrafter"/>
</dbReference>
<comment type="subcellular location">
    <subcellularLocation>
        <location evidence="1">Mitochondrion outer membrane</location>
        <topology evidence="1">Single-pass membrane protein</topology>
    </subcellularLocation>
</comment>
<accession>A0A1I7XG22</accession>
<dbReference type="InterPro" id="IPR016543">
    <property type="entry name" value="Fis1"/>
</dbReference>
<dbReference type="GO" id="GO:0000422">
    <property type="term" value="P:autophagy of mitochondrion"/>
    <property type="evidence" value="ECO:0007669"/>
    <property type="project" value="TreeGrafter"/>
</dbReference>
<dbReference type="Gene3D" id="1.25.40.10">
    <property type="entry name" value="Tetratricopeptide repeat domain"/>
    <property type="match status" value="1"/>
</dbReference>
<keyword evidence="8" id="KW-1185">Reference proteome</keyword>
<evidence type="ECO:0000256" key="2">
    <source>
        <dbReference type="ARBA" id="ARBA00008937"/>
    </source>
</evidence>
<dbReference type="InterPro" id="IPR028058">
    <property type="entry name" value="Fis1_TPR_N"/>
</dbReference>
<dbReference type="Proteomes" id="UP000095283">
    <property type="component" value="Unplaced"/>
</dbReference>
<keyword evidence="6" id="KW-0496">Mitochondrion</keyword>
<keyword evidence="5 7" id="KW-1133">Transmembrane helix</keyword>
<reference evidence="9" key="1">
    <citation type="submission" date="2016-11" db="UniProtKB">
        <authorList>
            <consortium name="WormBaseParasite"/>
        </authorList>
    </citation>
    <scope>IDENTIFICATION</scope>
</reference>
<dbReference type="GO" id="GO:0000266">
    <property type="term" value="P:mitochondrial fission"/>
    <property type="evidence" value="ECO:0007669"/>
    <property type="project" value="InterPro"/>
</dbReference>
<evidence type="ECO:0000256" key="3">
    <source>
        <dbReference type="ARBA" id="ARBA00022692"/>
    </source>
</evidence>
<dbReference type="GO" id="GO:0016559">
    <property type="term" value="P:peroxisome fission"/>
    <property type="evidence" value="ECO:0007669"/>
    <property type="project" value="TreeGrafter"/>
</dbReference>
<keyword evidence="4" id="KW-1000">Mitochondrion outer membrane</keyword>
<sequence length="136" mass="15179">MLIDVENILDERVDPYDLEKFRDIYETQKRRGVPSAVATFDYSHALIRSTKSDVAEGINLLEKLLREEPDDGCKRDCVYFLAIANARLKISYLSNIIVKEIQLCLNNTSEGFLGLAILGGSIAVFGGILAILVSRK</sequence>
<dbReference type="PANTHER" id="PTHR13247">
    <property type="entry name" value="TETRATRICOPEPTIDE REPEAT PROTEIN 11 TPR REPEAT PROTEIN 11"/>
    <property type="match status" value="1"/>
</dbReference>
<dbReference type="GO" id="GO:0005741">
    <property type="term" value="C:mitochondrial outer membrane"/>
    <property type="evidence" value="ECO:0007669"/>
    <property type="project" value="UniProtKB-SubCell"/>
</dbReference>
<organism evidence="8 9">
    <name type="scientific">Heterorhabditis bacteriophora</name>
    <name type="common">Entomopathogenic nematode worm</name>
    <dbReference type="NCBI Taxonomy" id="37862"/>
    <lineage>
        <taxon>Eukaryota</taxon>
        <taxon>Metazoa</taxon>
        <taxon>Ecdysozoa</taxon>
        <taxon>Nematoda</taxon>
        <taxon>Chromadorea</taxon>
        <taxon>Rhabditida</taxon>
        <taxon>Rhabditina</taxon>
        <taxon>Rhabditomorpha</taxon>
        <taxon>Strongyloidea</taxon>
        <taxon>Heterorhabditidae</taxon>
        <taxon>Heterorhabditis</taxon>
    </lineage>
</organism>
<proteinExistence type="inferred from homology"/>
<dbReference type="GO" id="GO:0005778">
    <property type="term" value="C:peroxisomal membrane"/>
    <property type="evidence" value="ECO:0007669"/>
    <property type="project" value="TreeGrafter"/>
</dbReference>
<dbReference type="Pfam" id="PF14852">
    <property type="entry name" value="Fis1_TPR_N"/>
    <property type="match status" value="1"/>
</dbReference>
<keyword evidence="7" id="KW-0472">Membrane</keyword>
<evidence type="ECO:0000256" key="5">
    <source>
        <dbReference type="ARBA" id="ARBA00022989"/>
    </source>
</evidence>
<protein>
    <submittedName>
        <fullName evidence="9">Mitochondrial fission 1 protein</fullName>
    </submittedName>
</protein>
<name>A0A1I7XG22_HETBA</name>